<gene>
    <name evidence="2" type="ORF">PILCRDRAFT_5227</name>
</gene>
<accession>A0A0C3C771</accession>
<keyword evidence="1" id="KW-0472">Membrane</keyword>
<keyword evidence="1" id="KW-0812">Transmembrane</keyword>
<evidence type="ECO:0000256" key="1">
    <source>
        <dbReference type="SAM" id="Phobius"/>
    </source>
</evidence>
<protein>
    <submittedName>
        <fullName evidence="2">Uncharacterized protein</fullName>
    </submittedName>
</protein>
<feature type="transmembrane region" description="Helical" evidence="1">
    <location>
        <begin position="7"/>
        <end position="28"/>
    </location>
</feature>
<dbReference type="EMBL" id="KN832984">
    <property type="protein sequence ID" value="KIM85532.1"/>
    <property type="molecule type" value="Genomic_DNA"/>
</dbReference>
<proteinExistence type="predicted"/>
<name>A0A0C3C771_PILCF</name>
<keyword evidence="1" id="KW-1133">Transmembrane helix</keyword>
<reference evidence="2 3" key="1">
    <citation type="submission" date="2014-04" db="EMBL/GenBank/DDBJ databases">
        <authorList>
            <consortium name="DOE Joint Genome Institute"/>
            <person name="Kuo A."/>
            <person name="Tarkka M."/>
            <person name="Buscot F."/>
            <person name="Kohler A."/>
            <person name="Nagy L.G."/>
            <person name="Floudas D."/>
            <person name="Copeland A."/>
            <person name="Barry K.W."/>
            <person name="Cichocki N."/>
            <person name="Veneault-Fourrey C."/>
            <person name="LaButti K."/>
            <person name="Lindquist E.A."/>
            <person name="Lipzen A."/>
            <person name="Lundell T."/>
            <person name="Morin E."/>
            <person name="Murat C."/>
            <person name="Sun H."/>
            <person name="Tunlid A."/>
            <person name="Henrissat B."/>
            <person name="Grigoriev I.V."/>
            <person name="Hibbett D.S."/>
            <person name="Martin F."/>
            <person name="Nordberg H.P."/>
            <person name="Cantor M.N."/>
            <person name="Hua S.X."/>
        </authorList>
    </citation>
    <scope>NUCLEOTIDE SEQUENCE [LARGE SCALE GENOMIC DNA]</scope>
    <source>
        <strain evidence="2 3">F 1598</strain>
    </source>
</reference>
<dbReference type="InParanoid" id="A0A0C3C771"/>
<dbReference type="HOGENOM" id="CLU_1475692_0_0_1"/>
<sequence>MSYHTRFPLILIFILHYCQHIYFLAGYLPPNIPRLALELDSGSGCHSGSNGLAVCSHAAYFGPLLSRTNHVSTVLGVVGGGTYCEATNQHLQVVCQPTRICRNPSARLFATQDTVVSTNVSSRLFAAGDREKSSGRTRAQLPIDVQLVLPARFWVISANISFRLFAAIGFACPFSGDIGEHLF</sequence>
<keyword evidence="3" id="KW-1185">Reference proteome</keyword>
<dbReference type="AlphaFoldDB" id="A0A0C3C771"/>
<evidence type="ECO:0000313" key="3">
    <source>
        <dbReference type="Proteomes" id="UP000054166"/>
    </source>
</evidence>
<evidence type="ECO:0000313" key="2">
    <source>
        <dbReference type="EMBL" id="KIM85532.1"/>
    </source>
</evidence>
<reference evidence="3" key="2">
    <citation type="submission" date="2015-01" db="EMBL/GenBank/DDBJ databases">
        <title>Evolutionary Origins and Diversification of the Mycorrhizal Mutualists.</title>
        <authorList>
            <consortium name="DOE Joint Genome Institute"/>
            <consortium name="Mycorrhizal Genomics Consortium"/>
            <person name="Kohler A."/>
            <person name="Kuo A."/>
            <person name="Nagy L.G."/>
            <person name="Floudas D."/>
            <person name="Copeland A."/>
            <person name="Barry K.W."/>
            <person name="Cichocki N."/>
            <person name="Veneault-Fourrey C."/>
            <person name="LaButti K."/>
            <person name="Lindquist E.A."/>
            <person name="Lipzen A."/>
            <person name="Lundell T."/>
            <person name="Morin E."/>
            <person name="Murat C."/>
            <person name="Riley R."/>
            <person name="Ohm R."/>
            <person name="Sun H."/>
            <person name="Tunlid A."/>
            <person name="Henrissat B."/>
            <person name="Grigoriev I.V."/>
            <person name="Hibbett D.S."/>
            <person name="Martin F."/>
        </authorList>
    </citation>
    <scope>NUCLEOTIDE SEQUENCE [LARGE SCALE GENOMIC DNA]</scope>
    <source>
        <strain evidence="3">F 1598</strain>
    </source>
</reference>
<organism evidence="2 3">
    <name type="scientific">Piloderma croceum (strain F 1598)</name>
    <dbReference type="NCBI Taxonomy" id="765440"/>
    <lineage>
        <taxon>Eukaryota</taxon>
        <taxon>Fungi</taxon>
        <taxon>Dikarya</taxon>
        <taxon>Basidiomycota</taxon>
        <taxon>Agaricomycotina</taxon>
        <taxon>Agaricomycetes</taxon>
        <taxon>Agaricomycetidae</taxon>
        <taxon>Atheliales</taxon>
        <taxon>Atheliaceae</taxon>
        <taxon>Piloderma</taxon>
    </lineage>
</organism>
<dbReference type="Proteomes" id="UP000054166">
    <property type="component" value="Unassembled WGS sequence"/>
</dbReference>